<comment type="caution">
    <text evidence="2">The sequence shown here is derived from an EMBL/GenBank/DDBJ whole genome shotgun (WGS) entry which is preliminary data.</text>
</comment>
<evidence type="ECO:0000256" key="1">
    <source>
        <dbReference type="SAM" id="Phobius"/>
    </source>
</evidence>
<keyword evidence="3" id="KW-1185">Reference proteome</keyword>
<dbReference type="EMBL" id="BGZK01000947">
    <property type="protein sequence ID" value="GBP66100.1"/>
    <property type="molecule type" value="Genomic_DNA"/>
</dbReference>
<reference evidence="2 3" key="1">
    <citation type="journal article" date="2019" name="Commun. Biol.">
        <title>The bagworm genome reveals a unique fibroin gene that provides high tensile strength.</title>
        <authorList>
            <person name="Kono N."/>
            <person name="Nakamura H."/>
            <person name="Ohtoshi R."/>
            <person name="Tomita M."/>
            <person name="Numata K."/>
            <person name="Arakawa K."/>
        </authorList>
    </citation>
    <scope>NUCLEOTIDE SEQUENCE [LARGE SCALE GENOMIC DNA]</scope>
</reference>
<accession>A0A4C1XSF9</accession>
<gene>
    <name evidence="2" type="ORF">EVAR_37562_1</name>
</gene>
<dbReference type="AlphaFoldDB" id="A0A4C1XSF9"/>
<keyword evidence="1" id="KW-0812">Transmembrane</keyword>
<proteinExistence type="predicted"/>
<feature type="transmembrane region" description="Helical" evidence="1">
    <location>
        <begin position="18"/>
        <end position="45"/>
    </location>
</feature>
<evidence type="ECO:0008006" key="4">
    <source>
        <dbReference type="Google" id="ProtNLM"/>
    </source>
</evidence>
<dbReference type="OrthoDB" id="7862785at2759"/>
<organism evidence="2 3">
    <name type="scientific">Eumeta variegata</name>
    <name type="common">Bagworm moth</name>
    <name type="synonym">Eumeta japonica</name>
    <dbReference type="NCBI Taxonomy" id="151549"/>
    <lineage>
        <taxon>Eukaryota</taxon>
        <taxon>Metazoa</taxon>
        <taxon>Ecdysozoa</taxon>
        <taxon>Arthropoda</taxon>
        <taxon>Hexapoda</taxon>
        <taxon>Insecta</taxon>
        <taxon>Pterygota</taxon>
        <taxon>Neoptera</taxon>
        <taxon>Endopterygota</taxon>
        <taxon>Lepidoptera</taxon>
        <taxon>Glossata</taxon>
        <taxon>Ditrysia</taxon>
        <taxon>Tineoidea</taxon>
        <taxon>Psychidae</taxon>
        <taxon>Oiketicinae</taxon>
        <taxon>Eumeta</taxon>
    </lineage>
</organism>
<sequence length="162" mass="18372">MIPTADPRICPSTPRADIAVPACGVGLASLAMLVLTATIVCFGLVDVGTNGRELYRYLLDVLARFNSPRVEPDHETSHLLTDHGCFRKRSHELGFNEQTDEEMYHVLWSCPLYDDVRRKMHREIEMVNVGLVYNANLVGSQANFRKFPEYTRAWHRLLGGLK</sequence>
<protein>
    <recommendedName>
        <fullName evidence="4">Retrovirus-related Pol polyprotein from type-1 retrotransposable element R1 4</fullName>
    </recommendedName>
</protein>
<dbReference type="Proteomes" id="UP000299102">
    <property type="component" value="Unassembled WGS sequence"/>
</dbReference>
<evidence type="ECO:0000313" key="3">
    <source>
        <dbReference type="Proteomes" id="UP000299102"/>
    </source>
</evidence>
<keyword evidence="1" id="KW-1133">Transmembrane helix</keyword>
<keyword evidence="1" id="KW-0472">Membrane</keyword>
<evidence type="ECO:0000313" key="2">
    <source>
        <dbReference type="EMBL" id="GBP66100.1"/>
    </source>
</evidence>
<name>A0A4C1XSF9_EUMVA</name>